<protein>
    <submittedName>
        <fullName evidence="2">Uncharacterized protein</fullName>
    </submittedName>
</protein>
<evidence type="ECO:0000313" key="3">
    <source>
        <dbReference type="Proteomes" id="UP000244005"/>
    </source>
</evidence>
<feature type="compositionally biased region" description="Basic and acidic residues" evidence="1">
    <location>
        <begin position="1"/>
        <end position="13"/>
    </location>
</feature>
<keyword evidence="3" id="KW-1185">Reference proteome</keyword>
<feature type="compositionally biased region" description="Basic residues" evidence="1">
    <location>
        <begin position="16"/>
        <end position="29"/>
    </location>
</feature>
<feature type="region of interest" description="Disordered" evidence="1">
    <location>
        <begin position="1"/>
        <end position="92"/>
    </location>
</feature>
<gene>
    <name evidence="2" type="ORF">MARPO_0007s0193</name>
</gene>
<reference evidence="3" key="1">
    <citation type="journal article" date="2017" name="Cell">
        <title>Insights into land plant evolution garnered from the Marchantia polymorpha genome.</title>
        <authorList>
            <person name="Bowman J.L."/>
            <person name="Kohchi T."/>
            <person name="Yamato K.T."/>
            <person name="Jenkins J."/>
            <person name="Shu S."/>
            <person name="Ishizaki K."/>
            <person name="Yamaoka S."/>
            <person name="Nishihama R."/>
            <person name="Nakamura Y."/>
            <person name="Berger F."/>
            <person name="Adam C."/>
            <person name="Aki S.S."/>
            <person name="Althoff F."/>
            <person name="Araki T."/>
            <person name="Arteaga-Vazquez M.A."/>
            <person name="Balasubrmanian S."/>
            <person name="Barry K."/>
            <person name="Bauer D."/>
            <person name="Boehm C.R."/>
            <person name="Briginshaw L."/>
            <person name="Caballero-Perez J."/>
            <person name="Catarino B."/>
            <person name="Chen F."/>
            <person name="Chiyoda S."/>
            <person name="Chovatia M."/>
            <person name="Davies K.M."/>
            <person name="Delmans M."/>
            <person name="Demura T."/>
            <person name="Dierschke T."/>
            <person name="Dolan L."/>
            <person name="Dorantes-Acosta A.E."/>
            <person name="Eklund D.M."/>
            <person name="Florent S.N."/>
            <person name="Flores-Sandoval E."/>
            <person name="Fujiyama A."/>
            <person name="Fukuzawa H."/>
            <person name="Galik B."/>
            <person name="Grimanelli D."/>
            <person name="Grimwood J."/>
            <person name="Grossniklaus U."/>
            <person name="Hamada T."/>
            <person name="Haseloff J."/>
            <person name="Hetherington A.J."/>
            <person name="Higo A."/>
            <person name="Hirakawa Y."/>
            <person name="Hundley H.N."/>
            <person name="Ikeda Y."/>
            <person name="Inoue K."/>
            <person name="Inoue S.I."/>
            <person name="Ishida S."/>
            <person name="Jia Q."/>
            <person name="Kakita M."/>
            <person name="Kanazawa T."/>
            <person name="Kawai Y."/>
            <person name="Kawashima T."/>
            <person name="Kennedy M."/>
            <person name="Kinose K."/>
            <person name="Kinoshita T."/>
            <person name="Kohara Y."/>
            <person name="Koide E."/>
            <person name="Komatsu K."/>
            <person name="Kopischke S."/>
            <person name="Kubo M."/>
            <person name="Kyozuka J."/>
            <person name="Lagercrantz U."/>
            <person name="Lin S.S."/>
            <person name="Lindquist E."/>
            <person name="Lipzen A.M."/>
            <person name="Lu C.W."/>
            <person name="De Luna E."/>
            <person name="Martienssen R.A."/>
            <person name="Minamino N."/>
            <person name="Mizutani M."/>
            <person name="Mizutani M."/>
            <person name="Mochizuki N."/>
            <person name="Monte I."/>
            <person name="Mosher R."/>
            <person name="Nagasaki H."/>
            <person name="Nakagami H."/>
            <person name="Naramoto S."/>
            <person name="Nishitani K."/>
            <person name="Ohtani M."/>
            <person name="Okamoto T."/>
            <person name="Okumura M."/>
            <person name="Phillips J."/>
            <person name="Pollak B."/>
            <person name="Reinders A."/>
            <person name="Rovekamp M."/>
            <person name="Sano R."/>
            <person name="Sawa S."/>
            <person name="Schmid M.W."/>
            <person name="Shirakawa M."/>
            <person name="Solano R."/>
            <person name="Spunde A."/>
            <person name="Suetsugu N."/>
            <person name="Sugano S."/>
            <person name="Sugiyama A."/>
            <person name="Sun R."/>
            <person name="Suzuki Y."/>
            <person name="Takenaka M."/>
            <person name="Takezawa D."/>
            <person name="Tomogane H."/>
            <person name="Tsuzuki M."/>
            <person name="Ueda T."/>
            <person name="Umeda M."/>
            <person name="Ward J.M."/>
            <person name="Watanabe Y."/>
            <person name="Yazaki K."/>
            <person name="Yokoyama R."/>
            <person name="Yoshitake Y."/>
            <person name="Yotsui I."/>
            <person name="Zachgo S."/>
            <person name="Schmutz J."/>
        </authorList>
    </citation>
    <scope>NUCLEOTIDE SEQUENCE [LARGE SCALE GENOMIC DNA]</scope>
    <source>
        <strain evidence="3">Tak-1</strain>
    </source>
</reference>
<dbReference type="AlphaFoldDB" id="A0A2R6XNW2"/>
<sequence>MAGAGEPRKERIRNTNAKKGRRRRQRGRGSARWTSQRPSYRPSFLRGGRPSRRRSRLEAKQRRAASGADVKHGGGRKAQLWSSSRSRSRWSPAGRGLDFGRCGVVWCGVRTGPRSGEEFLVCRIL</sequence>
<dbReference type="Proteomes" id="UP000244005">
    <property type="component" value="Unassembled WGS sequence"/>
</dbReference>
<evidence type="ECO:0000256" key="1">
    <source>
        <dbReference type="SAM" id="MobiDB-lite"/>
    </source>
</evidence>
<feature type="compositionally biased region" description="Low complexity" evidence="1">
    <location>
        <begin position="81"/>
        <end position="91"/>
    </location>
</feature>
<name>A0A2R6XNW2_MARPO</name>
<accession>A0A2R6XNW2</accession>
<proteinExistence type="predicted"/>
<organism evidence="2 3">
    <name type="scientific">Marchantia polymorpha</name>
    <name type="common">Common liverwort</name>
    <name type="synonym">Marchantia aquatica</name>
    <dbReference type="NCBI Taxonomy" id="3197"/>
    <lineage>
        <taxon>Eukaryota</taxon>
        <taxon>Viridiplantae</taxon>
        <taxon>Streptophyta</taxon>
        <taxon>Embryophyta</taxon>
        <taxon>Marchantiophyta</taxon>
        <taxon>Marchantiopsida</taxon>
        <taxon>Marchantiidae</taxon>
        <taxon>Marchantiales</taxon>
        <taxon>Marchantiaceae</taxon>
        <taxon>Marchantia</taxon>
    </lineage>
</organism>
<dbReference type="EMBL" id="KZ772679">
    <property type="protein sequence ID" value="PTQ47797.1"/>
    <property type="molecule type" value="Genomic_DNA"/>
</dbReference>
<evidence type="ECO:0000313" key="2">
    <source>
        <dbReference type="EMBL" id="PTQ47797.1"/>
    </source>
</evidence>